<gene>
    <name evidence="2" type="ORF">GCM10011314_18260</name>
</gene>
<dbReference type="SUPFAM" id="SSF52833">
    <property type="entry name" value="Thioredoxin-like"/>
    <property type="match status" value="1"/>
</dbReference>
<evidence type="ECO:0000256" key="1">
    <source>
        <dbReference type="SAM" id="MobiDB-lite"/>
    </source>
</evidence>
<sequence length="300" mass="31763">MRVSPESGRCSNIARESSEPMLGSAPVARRWLLIEHPGPWAKNHLETPPISPSLAAAIESGCAELQGRSLLVRRHGRRAPGEAPSWYAVDSAHGTWVTGTWRTSDDLLAAVAAMGAPLAQSEALAEPMLLVCTQGTRDACCALRGRPITAALAKVWPDEVWECTHLSGHRFAGTFLSMPDGTCFGKVDMADAVDIVRSHRAGEVDTRHLRGLARWSPAVQAATGWVLAEHGPAPITAARPGTVDVVSETVTRVEVIGDDPLPDTTWVEVTAEALPPAPLSCGKGPGEHTAYRTAVCSGPA</sequence>
<dbReference type="InterPro" id="IPR009737">
    <property type="entry name" value="Aim32/Apd1-like"/>
</dbReference>
<protein>
    <submittedName>
        <fullName evidence="2">Sucrase ferredoxin</fullName>
    </submittedName>
</protein>
<reference evidence="2" key="1">
    <citation type="journal article" date="2014" name="Int. J. Syst. Evol. Microbiol.">
        <title>Complete genome sequence of Corynebacterium casei LMG S-19264T (=DSM 44701T), isolated from a smear-ripened cheese.</title>
        <authorList>
            <consortium name="US DOE Joint Genome Institute (JGI-PGF)"/>
            <person name="Walter F."/>
            <person name="Albersmeier A."/>
            <person name="Kalinowski J."/>
            <person name="Ruckert C."/>
        </authorList>
    </citation>
    <scope>NUCLEOTIDE SEQUENCE</scope>
    <source>
        <strain evidence="2">CGMCC 1.10749</strain>
    </source>
</reference>
<dbReference type="Gene3D" id="3.40.30.10">
    <property type="entry name" value="Glutaredoxin"/>
    <property type="match status" value="1"/>
</dbReference>
<evidence type="ECO:0000313" key="2">
    <source>
        <dbReference type="EMBL" id="GGB79025.1"/>
    </source>
</evidence>
<dbReference type="InterPro" id="IPR036249">
    <property type="entry name" value="Thioredoxin-like_sf"/>
</dbReference>
<dbReference type="Proteomes" id="UP000628079">
    <property type="component" value="Unassembled WGS sequence"/>
</dbReference>
<feature type="region of interest" description="Disordered" evidence="1">
    <location>
        <begin position="1"/>
        <end position="21"/>
    </location>
</feature>
<accession>A0A8H9FSC3</accession>
<comment type="caution">
    <text evidence="2">The sequence shown here is derived from an EMBL/GenBank/DDBJ whole genome shotgun (WGS) entry which is preliminary data.</text>
</comment>
<dbReference type="CDD" id="cd03062">
    <property type="entry name" value="TRX_Fd_Sucrase"/>
    <property type="match status" value="1"/>
</dbReference>
<dbReference type="AlphaFoldDB" id="A0A8H9FSC3"/>
<dbReference type="Pfam" id="PF06999">
    <property type="entry name" value="Suc_Fer-like"/>
    <property type="match status" value="1"/>
</dbReference>
<reference evidence="2" key="2">
    <citation type="submission" date="2020-09" db="EMBL/GenBank/DDBJ databases">
        <authorList>
            <person name="Sun Q."/>
            <person name="Zhou Y."/>
        </authorList>
    </citation>
    <scope>NUCLEOTIDE SEQUENCE</scope>
    <source>
        <strain evidence="2">CGMCC 1.10749</strain>
    </source>
</reference>
<organism evidence="2 3">
    <name type="scientific">Knoellia flava</name>
    <dbReference type="NCBI Taxonomy" id="913969"/>
    <lineage>
        <taxon>Bacteria</taxon>
        <taxon>Bacillati</taxon>
        <taxon>Actinomycetota</taxon>
        <taxon>Actinomycetes</taxon>
        <taxon>Micrococcales</taxon>
        <taxon>Intrasporangiaceae</taxon>
        <taxon>Knoellia</taxon>
    </lineage>
</organism>
<proteinExistence type="predicted"/>
<evidence type="ECO:0000313" key="3">
    <source>
        <dbReference type="Proteomes" id="UP000628079"/>
    </source>
</evidence>
<name>A0A8H9FSC3_9MICO</name>
<dbReference type="EMBL" id="BMEA01000002">
    <property type="protein sequence ID" value="GGB79025.1"/>
    <property type="molecule type" value="Genomic_DNA"/>
</dbReference>